<feature type="compositionally biased region" description="Polar residues" evidence="7">
    <location>
        <begin position="1119"/>
        <end position="1128"/>
    </location>
</feature>
<dbReference type="InterPro" id="IPR034732">
    <property type="entry name" value="EPHD"/>
</dbReference>
<dbReference type="SMART" id="SM00545">
    <property type="entry name" value="JmjN"/>
    <property type="match status" value="1"/>
</dbReference>
<keyword evidence="3" id="KW-0479">Metal-binding</keyword>
<evidence type="ECO:0000259" key="10">
    <source>
        <dbReference type="PROSITE" id="PS51805"/>
    </source>
</evidence>
<dbReference type="InterPro" id="IPR003347">
    <property type="entry name" value="JmjC_dom"/>
</dbReference>
<evidence type="ECO:0000259" key="8">
    <source>
        <dbReference type="PROSITE" id="PS51183"/>
    </source>
</evidence>
<protein>
    <recommendedName>
        <fullName evidence="2">[histone H3]-trimethyl-L-lysine(9) demethylase</fullName>
        <ecNumber evidence="2">1.14.11.66</ecNumber>
    </recommendedName>
</protein>
<dbReference type="Gene3D" id="2.60.120.650">
    <property type="entry name" value="Cupin"/>
    <property type="match status" value="2"/>
</dbReference>
<evidence type="ECO:0000256" key="1">
    <source>
        <dbReference type="ARBA" id="ARBA00009711"/>
    </source>
</evidence>
<feature type="region of interest" description="Disordered" evidence="7">
    <location>
        <begin position="219"/>
        <end position="365"/>
    </location>
</feature>
<organism evidence="11 12">
    <name type="scientific">Diaporthe eres</name>
    <name type="common">Phomopsis oblonga</name>
    <dbReference type="NCBI Taxonomy" id="83184"/>
    <lineage>
        <taxon>Eukaryota</taxon>
        <taxon>Fungi</taxon>
        <taxon>Dikarya</taxon>
        <taxon>Ascomycota</taxon>
        <taxon>Pezizomycotina</taxon>
        <taxon>Sordariomycetes</taxon>
        <taxon>Sordariomycetidae</taxon>
        <taxon>Diaporthales</taxon>
        <taxon>Diaporthaceae</taxon>
        <taxon>Diaporthe</taxon>
        <taxon>Diaporthe eres species complex</taxon>
    </lineage>
</organism>
<feature type="compositionally biased region" description="Polar residues" evidence="7">
    <location>
        <begin position="1179"/>
        <end position="1189"/>
    </location>
</feature>
<keyword evidence="5" id="KW-0862">Zinc</keyword>
<keyword evidence="4" id="KW-0863">Zinc-finger</keyword>
<dbReference type="Pfam" id="PF02373">
    <property type="entry name" value="JmjC"/>
    <property type="match status" value="1"/>
</dbReference>
<dbReference type="Pfam" id="PF02375">
    <property type="entry name" value="JmjN"/>
    <property type="match status" value="1"/>
</dbReference>
<dbReference type="PROSITE" id="PS51805">
    <property type="entry name" value="EPHD"/>
    <property type="match status" value="1"/>
</dbReference>
<dbReference type="EMBL" id="JAKNSF020000014">
    <property type="protein sequence ID" value="KAK7735149.1"/>
    <property type="molecule type" value="Genomic_DNA"/>
</dbReference>
<evidence type="ECO:0000313" key="11">
    <source>
        <dbReference type="EMBL" id="KAK7735149.1"/>
    </source>
</evidence>
<dbReference type="Proteomes" id="UP001430848">
    <property type="component" value="Unassembled WGS sequence"/>
</dbReference>
<sequence>MSTEATGAAAPGIHNPNLHDRDESTIAVVNPPADTKSPKPTGLHSPPDSNNVDATDSELSDLDEAIADADSPPPITATPRQTAPRPGPDDAPASGSGSEPAQPEQVPTPEQDDEDIGEVFPDHWSGTVPVFKPNMDQFKDFKKFMRAVDSYGMKSGIIKIIPPEEWKDSLPDLSELVKPVRVREPIKQDIMGSNGTYRQVNILHQRSYNLPQWRQLCDQSEHQPPARRGERRANADKPKPATRSSRASAAATKSSTPAASSPARRTGGGRGRRGRGRGGARGKGKKSTAQDDTDVEDRPMTPESPRPADDDKKGDAVVDSIEQDPGVKVEDDECDEETPRRMGFSRQAKPKVQSTSARRKYSKREGSAMIDEEAFKDFDYKMDISDYTPERCEELERTYWKTLTYATPLYGADLMGTLFHEETELWNLNKLPNLLDVLGTKVPGVNTAYLYLGMWKATFAWHLEDVDLYSINYLHFGAPKQWYSISQADARRFEAAMKSIWPTEAKACDQFLRHKAFLISPSHLLQHYNIKVNKCLSYPGEFVVTYPYGYHSGYNLGYNCAEAVNFALDSWLPMGKIAKKCECAQAQDSVWVDVYEIERKLRGEPTPEYWTEEEDEEDSDEDDDEDEEMAGLPSPAGSHAVRIKAPARKRKQAKISKDKKEKAKKLRLRVKAHVEPPCCLCPNDIPGAEILQTNDGRKAHRLCALYLPETYIETVDGNETVFNVENIEKARLELKCLYCRSKRGACFQCSQKKCPRSYHATCAAAAGVFVEQGDVPVFDKDGTEYKEEAFEFSCRFHRTKRDRRLDGDALEENNRIREAAKGIKKNEIVQMQYYKKEIFAGIVVENRSDEQTLLLDVIPNGARIEVEWKWLLLPDPEDFKLPKASSNALPMPTSRKAKEEINAKRSADEPPRAGDIFVEGRSPGKDFVWSEFHTCEASECKNKAQTKIDFSKENQVWHYLGKTSTEAKAQYTEDPRKPHHNPKCNFLDSIPKPPPPPRPQHQPSYGATHPSQARGPMPTKPEKPYVYKPRKPVDASVGAPFTTQKFAPSNASGATGVPPLSFGASSMDAQASKASMPPISPAGIPSQQPTFLNTSPQPIVQAVAAPSTTVPMDVDPETSESPAQQLKQQLRRISDPKESPFRVPRSRGHTPRSSVNQLPRLQTPTETPDTSLQDERRASSGSTQATTPSELAANGVSVREFPEMAADNKAFVEKMMLDLRRASQSATDGTLNGLGESPSAMNS</sequence>
<evidence type="ECO:0000256" key="3">
    <source>
        <dbReference type="ARBA" id="ARBA00022723"/>
    </source>
</evidence>
<feature type="compositionally biased region" description="Basic residues" evidence="7">
    <location>
        <begin position="270"/>
        <end position="286"/>
    </location>
</feature>
<dbReference type="Gene3D" id="3.30.40.10">
    <property type="entry name" value="Zinc/RING finger domain, C3HC4 (zinc finger)"/>
    <property type="match status" value="1"/>
</dbReference>
<evidence type="ECO:0000256" key="2">
    <source>
        <dbReference type="ARBA" id="ARBA00012900"/>
    </source>
</evidence>
<dbReference type="CDD" id="cd15571">
    <property type="entry name" value="ePHD"/>
    <property type="match status" value="1"/>
</dbReference>
<comment type="catalytic activity">
    <reaction evidence="6">
        <text>N(6),N(6),N(6)-trimethyl-L-lysyl(9)-[histone H3] + 2 2-oxoglutarate + 2 O2 = N(6)-methyl-L-lysyl(9)-[histone H3] + 2 formaldehyde + 2 succinate + 2 CO2</text>
        <dbReference type="Rhea" id="RHEA:60200"/>
        <dbReference type="Rhea" id="RHEA-COMP:15538"/>
        <dbReference type="Rhea" id="RHEA-COMP:15542"/>
        <dbReference type="ChEBI" id="CHEBI:15379"/>
        <dbReference type="ChEBI" id="CHEBI:16526"/>
        <dbReference type="ChEBI" id="CHEBI:16810"/>
        <dbReference type="ChEBI" id="CHEBI:16842"/>
        <dbReference type="ChEBI" id="CHEBI:30031"/>
        <dbReference type="ChEBI" id="CHEBI:61929"/>
        <dbReference type="ChEBI" id="CHEBI:61961"/>
        <dbReference type="EC" id="1.14.11.66"/>
    </reaction>
</comment>
<dbReference type="InterPro" id="IPR013083">
    <property type="entry name" value="Znf_RING/FYVE/PHD"/>
</dbReference>
<comment type="caution">
    <text evidence="11">The sequence shown here is derived from an EMBL/GenBank/DDBJ whole genome shotgun (WGS) entry which is preliminary data.</text>
</comment>
<feature type="compositionally biased region" description="Polar residues" evidence="7">
    <location>
        <begin position="1085"/>
        <end position="1098"/>
    </location>
</feature>
<feature type="region of interest" description="Disordered" evidence="7">
    <location>
        <begin position="970"/>
        <end position="1024"/>
    </location>
</feature>
<name>A0ABR1PEX9_DIAER</name>
<feature type="compositionally biased region" description="Low complexity" evidence="7">
    <location>
        <begin position="241"/>
        <end position="265"/>
    </location>
</feature>
<feature type="domain" description="JmjN" evidence="8">
    <location>
        <begin position="128"/>
        <end position="169"/>
    </location>
</feature>
<gene>
    <name evidence="11" type="ORF">SLS63_004137</name>
</gene>
<proteinExistence type="inferred from homology"/>
<evidence type="ECO:0000256" key="7">
    <source>
        <dbReference type="SAM" id="MobiDB-lite"/>
    </source>
</evidence>
<feature type="region of interest" description="Disordered" evidence="7">
    <location>
        <begin position="1"/>
        <end position="125"/>
    </location>
</feature>
<feature type="region of interest" description="Disordered" evidence="7">
    <location>
        <begin position="884"/>
        <end position="919"/>
    </location>
</feature>
<feature type="compositionally biased region" description="Basic residues" evidence="7">
    <location>
        <begin position="641"/>
        <end position="654"/>
    </location>
</feature>
<feature type="domain" description="PHD-type" evidence="10">
    <location>
        <begin position="675"/>
        <end position="798"/>
    </location>
</feature>
<feature type="compositionally biased region" description="Acidic residues" evidence="7">
    <location>
        <begin position="610"/>
        <end position="629"/>
    </location>
</feature>
<dbReference type="Pfam" id="PF23258">
    <property type="entry name" value="DUF7072"/>
    <property type="match status" value="1"/>
</dbReference>
<evidence type="ECO:0000259" key="9">
    <source>
        <dbReference type="PROSITE" id="PS51184"/>
    </source>
</evidence>
<dbReference type="SMART" id="SM00249">
    <property type="entry name" value="PHD"/>
    <property type="match status" value="1"/>
</dbReference>
<feature type="compositionally biased region" description="Polar residues" evidence="7">
    <location>
        <begin position="1041"/>
        <end position="1053"/>
    </location>
</feature>
<feature type="compositionally biased region" description="Basic and acidic residues" evidence="7">
    <location>
        <begin position="227"/>
        <end position="239"/>
    </location>
</feature>
<feature type="compositionally biased region" description="Basic and acidic residues" evidence="7">
    <location>
        <begin position="896"/>
        <end position="912"/>
    </location>
</feature>
<dbReference type="InterPro" id="IPR055500">
    <property type="entry name" value="DUF7072"/>
</dbReference>
<feature type="domain" description="JmjC" evidence="9">
    <location>
        <begin position="420"/>
        <end position="583"/>
    </location>
</feature>
<evidence type="ECO:0000313" key="12">
    <source>
        <dbReference type="Proteomes" id="UP001430848"/>
    </source>
</evidence>
<dbReference type="PANTHER" id="PTHR10694">
    <property type="entry name" value="LYSINE-SPECIFIC DEMETHYLASE"/>
    <property type="match status" value="1"/>
</dbReference>
<dbReference type="SUPFAM" id="SSF51197">
    <property type="entry name" value="Clavaminate synthase-like"/>
    <property type="match status" value="1"/>
</dbReference>
<dbReference type="InterPro" id="IPR003349">
    <property type="entry name" value="JmjN"/>
</dbReference>
<dbReference type="InterPro" id="IPR001965">
    <property type="entry name" value="Znf_PHD"/>
</dbReference>
<evidence type="ECO:0000256" key="4">
    <source>
        <dbReference type="ARBA" id="ARBA00022771"/>
    </source>
</evidence>
<reference evidence="11 12" key="1">
    <citation type="submission" date="2024-02" db="EMBL/GenBank/DDBJ databases">
        <title>De novo assembly and annotation of 12 fungi associated with fruit tree decline syndrome in Ontario, Canada.</title>
        <authorList>
            <person name="Sulman M."/>
            <person name="Ellouze W."/>
            <person name="Ilyukhin E."/>
        </authorList>
    </citation>
    <scope>NUCLEOTIDE SEQUENCE [LARGE SCALE GENOMIC DNA]</scope>
    <source>
        <strain evidence="11 12">M169</strain>
    </source>
</reference>
<feature type="compositionally biased region" description="Polar residues" evidence="7">
    <location>
        <begin position="1151"/>
        <end position="1171"/>
    </location>
</feature>
<accession>A0ABR1PEX9</accession>
<dbReference type="PROSITE" id="PS51184">
    <property type="entry name" value="JMJC"/>
    <property type="match status" value="1"/>
</dbReference>
<comment type="similarity">
    <text evidence="1">Belongs to the JHDM3 histone demethylase family.</text>
</comment>
<feature type="region of interest" description="Disordered" evidence="7">
    <location>
        <begin position="605"/>
        <end position="666"/>
    </location>
</feature>
<feature type="region of interest" description="Disordered" evidence="7">
    <location>
        <begin position="1223"/>
        <end position="1243"/>
    </location>
</feature>
<dbReference type="PANTHER" id="PTHR10694:SF7">
    <property type="entry name" value="[HISTONE H3]-TRIMETHYL-L-LYSINE(9) DEMETHYLASE"/>
    <property type="match status" value="1"/>
</dbReference>
<dbReference type="Pfam" id="PF13832">
    <property type="entry name" value="zf-HC5HC2H_2"/>
    <property type="match status" value="1"/>
</dbReference>
<feature type="compositionally biased region" description="Acidic residues" evidence="7">
    <location>
        <begin position="55"/>
        <end position="67"/>
    </location>
</feature>
<dbReference type="EC" id="1.14.11.66" evidence="2"/>
<feature type="compositionally biased region" description="Polar residues" evidence="7">
    <location>
        <begin position="1063"/>
        <end position="1073"/>
    </location>
</feature>
<keyword evidence="12" id="KW-1185">Reference proteome</keyword>
<evidence type="ECO:0000256" key="5">
    <source>
        <dbReference type="ARBA" id="ARBA00022833"/>
    </source>
</evidence>
<feature type="compositionally biased region" description="Pro residues" evidence="7">
    <location>
        <begin position="991"/>
        <end position="1000"/>
    </location>
</feature>
<dbReference type="SMART" id="SM00558">
    <property type="entry name" value="JmjC"/>
    <property type="match status" value="1"/>
</dbReference>
<feature type="region of interest" description="Disordered" evidence="7">
    <location>
        <begin position="1038"/>
        <end position="1198"/>
    </location>
</feature>
<evidence type="ECO:0000256" key="6">
    <source>
        <dbReference type="ARBA" id="ARBA00049349"/>
    </source>
</evidence>
<feature type="compositionally biased region" description="Basic and acidic residues" evidence="7">
    <location>
        <begin position="296"/>
        <end position="316"/>
    </location>
</feature>
<dbReference type="PROSITE" id="PS51183">
    <property type="entry name" value="JMJN"/>
    <property type="match status" value="1"/>
</dbReference>